<dbReference type="OrthoDB" id="9781261at2"/>
<dbReference type="GO" id="GO:0004129">
    <property type="term" value="F:cytochrome-c oxidase activity"/>
    <property type="evidence" value="ECO:0007669"/>
    <property type="project" value="UniProtKB-EC"/>
</dbReference>
<evidence type="ECO:0000256" key="7">
    <source>
        <dbReference type="ARBA" id="ARBA00022723"/>
    </source>
</evidence>
<evidence type="ECO:0000256" key="14">
    <source>
        <dbReference type="ARBA" id="ARBA00024688"/>
    </source>
</evidence>
<keyword evidence="5 16" id="KW-0679">Respiratory chain</keyword>
<evidence type="ECO:0000259" key="19">
    <source>
        <dbReference type="PROSITE" id="PS50857"/>
    </source>
</evidence>
<evidence type="ECO:0000313" key="23">
    <source>
        <dbReference type="Proteomes" id="UP000184171"/>
    </source>
</evidence>
<dbReference type="PROSITE" id="PS51007">
    <property type="entry name" value="CYTC"/>
    <property type="match status" value="2"/>
</dbReference>
<dbReference type="Pfam" id="PF02790">
    <property type="entry name" value="COX2_TM"/>
    <property type="match status" value="1"/>
</dbReference>
<dbReference type="InterPro" id="IPR045187">
    <property type="entry name" value="CcO_II"/>
</dbReference>
<evidence type="ECO:0000256" key="3">
    <source>
        <dbReference type="ARBA" id="ARBA00022448"/>
    </source>
</evidence>
<dbReference type="Gene3D" id="1.10.760.10">
    <property type="entry name" value="Cytochrome c-like domain"/>
    <property type="match status" value="1"/>
</dbReference>
<dbReference type="CDD" id="cd13915">
    <property type="entry name" value="CuRO_HCO_II_like_2"/>
    <property type="match status" value="1"/>
</dbReference>
<dbReference type="InterPro" id="IPR036257">
    <property type="entry name" value="Cyt_c_oxidase_su2_TM_sf"/>
</dbReference>
<dbReference type="EC" id="7.1.1.9" evidence="17"/>
<dbReference type="GO" id="GO:0020037">
    <property type="term" value="F:heme binding"/>
    <property type="evidence" value="ECO:0007669"/>
    <property type="project" value="InterPro"/>
</dbReference>
<dbReference type="GO" id="GO:0005886">
    <property type="term" value="C:plasma membrane"/>
    <property type="evidence" value="ECO:0007669"/>
    <property type="project" value="UniProtKB-SubCell"/>
</dbReference>
<dbReference type="PROSITE" id="PS50999">
    <property type="entry name" value="COX2_TM"/>
    <property type="match status" value="1"/>
</dbReference>
<dbReference type="PANTHER" id="PTHR22888">
    <property type="entry name" value="CYTOCHROME C OXIDASE, SUBUNIT II"/>
    <property type="match status" value="1"/>
</dbReference>
<dbReference type="InterPro" id="IPR011759">
    <property type="entry name" value="Cyt_c_oxidase_su2_TM_dom"/>
</dbReference>
<feature type="domain" description="Cytochrome oxidase subunit II copper A binding" evidence="19">
    <location>
        <begin position="91"/>
        <end position="201"/>
    </location>
</feature>
<evidence type="ECO:0000256" key="5">
    <source>
        <dbReference type="ARBA" id="ARBA00022660"/>
    </source>
</evidence>
<feature type="domain" description="Cytochrome c" evidence="21">
    <location>
        <begin position="205"/>
        <end position="301"/>
    </location>
</feature>
<keyword evidence="6 16" id="KW-0812">Transmembrane</keyword>
<reference evidence="22 23" key="1">
    <citation type="submission" date="2016-11" db="EMBL/GenBank/DDBJ databases">
        <authorList>
            <person name="Jaros S."/>
            <person name="Januszkiewicz K."/>
            <person name="Wedrychowicz H."/>
        </authorList>
    </citation>
    <scope>NUCLEOTIDE SEQUENCE [LARGE SCALE GENOMIC DNA]</scope>
    <source>
        <strain evidence="22 23">DSM 5091</strain>
    </source>
</reference>
<keyword evidence="23" id="KW-1185">Reference proteome</keyword>
<dbReference type="InterPro" id="IPR014222">
    <property type="entry name" value="Cyt_c_oxidase_su2"/>
</dbReference>
<keyword evidence="12 17" id="KW-0186">Copper</keyword>
<comment type="cofactor">
    <cofactor evidence="17">
        <name>Cu cation</name>
        <dbReference type="ChEBI" id="CHEBI:23378"/>
    </cofactor>
    <text evidence="17">Binds a copper A center.</text>
</comment>
<organism evidence="22 23">
    <name type="scientific">Malonomonas rubra DSM 5091</name>
    <dbReference type="NCBI Taxonomy" id="1122189"/>
    <lineage>
        <taxon>Bacteria</taxon>
        <taxon>Pseudomonadati</taxon>
        <taxon>Thermodesulfobacteriota</taxon>
        <taxon>Desulfuromonadia</taxon>
        <taxon>Desulfuromonadales</taxon>
        <taxon>Geopsychrobacteraceae</taxon>
        <taxon>Malonomonas</taxon>
    </lineage>
</organism>
<dbReference type="Proteomes" id="UP000184171">
    <property type="component" value="Unassembled WGS sequence"/>
</dbReference>
<dbReference type="InterPro" id="IPR036909">
    <property type="entry name" value="Cyt_c-like_dom_sf"/>
</dbReference>
<protein>
    <recommendedName>
        <fullName evidence="17">Cytochrome c oxidase subunit 2</fullName>
        <ecNumber evidence="17">7.1.1.9</ecNumber>
    </recommendedName>
</protein>
<dbReference type="NCBIfam" id="TIGR02866">
    <property type="entry name" value="CoxB"/>
    <property type="match status" value="1"/>
</dbReference>
<feature type="transmembrane region" description="Helical" evidence="18">
    <location>
        <begin position="58"/>
        <end position="80"/>
    </location>
</feature>
<dbReference type="GO" id="GO:0005507">
    <property type="term" value="F:copper ion binding"/>
    <property type="evidence" value="ECO:0007669"/>
    <property type="project" value="InterPro"/>
</dbReference>
<evidence type="ECO:0000313" key="22">
    <source>
        <dbReference type="EMBL" id="SHJ46222.1"/>
    </source>
</evidence>
<dbReference type="InterPro" id="IPR009056">
    <property type="entry name" value="Cyt_c-like_dom"/>
</dbReference>
<keyword evidence="11 15" id="KW-0408">Iron</keyword>
<keyword evidence="7 15" id="KW-0479">Metal-binding</keyword>
<evidence type="ECO:0000256" key="11">
    <source>
        <dbReference type="ARBA" id="ARBA00023004"/>
    </source>
</evidence>
<evidence type="ECO:0000256" key="16">
    <source>
        <dbReference type="RuleBase" id="RU000456"/>
    </source>
</evidence>
<dbReference type="GO" id="GO:0016491">
    <property type="term" value="F:oxidoreductase activity"/>
    <property type="evidence" value="ECO:0007669"/>
    <property type="project" value="InterPro"/>
</dbReference>
<dbReference type="PANTHER" id="PTHR22888:SF9">
    <property type="entry name" value="CYTOCHROME C OXIDASE SUBUNIT 2"/>
    <property type="match status" value="1"/>
</dbReference>
<keyword evidence="9 16" id="KW-0249">Electron transport</keyword>
<name>A0A1M6JHW5_MALRU</name>
<dbReference type="SUPFAM" id="SSF49503">
    <property type="entry name" value="Cupredoxins"/>
    <property type="match status" value="1"/>
</dbReference>
<comment type="function">
    <text evidence="14 17">Subunits I and II form the functional core of the enzyme complex. Electrons originating in cytochrome c are transferred via heme a and Cu(A) to the binuclear center formed by heme a3 and Cu(B).</text>
</comment>
<dbReference type="InterPro" id="IPR001505">
    <property type="entry name" value="Copper_CuA"/>
</dbReference>
<evidence type="ECO:0000256" key="17">
    <source>
        <dbReference type="RuleBase" id="RU004024"/>
    </source>
</evidence>
<evidence type="ECO:0000256" key="12">
    <source>
        <dbReference type="ARBA" id="ARBA00023008"/>
    </source>
</evidence>
<dbReference type="RefSeq" id="WP_072909027.1">
    <property type="nucleotide sequence ID" value="NZ_FQZT01000008.1"/>
</dbReference>
<dbReference type="PROSITE" id="PS50857">
    <property type="entry name" value="COX2_CUA"/>
    <property type="match status" value="1"/>
</dbReference>
<evidence type="ECO:0000256" key="6">
    <source>
        <dbReference type="ARBA" id="ARBA00022692"/>
    </source>
</evidence>
<dbReference type="Pfam" id="PF00034">
    <property type="entry name" value="Cytochrom_C"/>
    <property type="match status" value="2"/>
</dbReference>
<keyword evidence="4 15" id="KW-0349">Heme</keyword>
<dbReference type="Gene3D" id="2.60.40.420">
    <property type="entry name" value="Cupredoxins - blue copper proteins"/>
    <property type="match status" value="1"/>
</dbReference>
<dbReference type="InterPro" id="IPR002429">
    <property type="entry name" value="CcO_II-like_C"/>
</dbReference>
<dbReference type="GO" id="GO:0042773">
    <property type="term" value="P:ATP synthesis coupled electron transport"/>
    <property type="evidence" value="ECO:0007669"/>
    <property type="project" value="TreeGrafter"/>
</dbReference>
<evidence type="ECO:0000259" key="21">
    <source>
        <dbReference type="PROSITE" id="PS51007"/>
    </source>
</evidence>
<evidence type="ECO:0000256" key="13">
    <source>
        <dbReference type="ARBA" id="ARBA00023136"/>
    </source>
</evidence>
<evidence type="ECO:0000256" key="4">
    <source>
        <dbReference type="ARBA" id="ARBA00022617"/>
    </source>
</evidence>
<evidence type="ECO:0000256" key="9">
    <source>
        <dbReference type="ARBA" id="ARBA00022982"/>
    </source>
</evidence>
<accession>A0A1M6JHW5</accession>
<proteinExistence type="inferred from homology"/>
<evidence type="ECO:0000256" key="10">
    <source>
        <dbReference type="ARBA" id="ARBA00022989"/>
    </source>
</evidence>
<evidence type="ECO:0000256" key="8">
    <source>
        <dbReference type="ARBA" id="ARBA00022967"/>
    </source>
</evidence>
<dbReference type="Pfam" id="PF00116">
    <property type="entry name" value="COX2"/>
    <property type="match status" value="1"/>
</dbReference>
<evidence type="ECO:0000256" key="18">
    <source>
        <dbReference type="SAM" id="Phobius"/>
    </source>
</evidence>
<sequence>MNALANNPTAQAVDNVLIYIFGFSLILLLGITVVTVWLVIKYHRSKHPEPTSEVSHSILLETIWTLLPTLIVLTMFWYGWTNYTGLREVPEGALEVKATARMWSWTFEYPDGQRASKLYVPVGKPIKVQLISTDVLHSFFAPAFRIKRDTVPGMETYIWFEATEPGSYDIFCAEYCGVGHADMTTSIEALNEADFAAWQQPKATGGEARGLAVMNELGCVGCHSLDGSEGIAPSLFQLAGQKRNLASGGEITINAEYLKRAIRDPNAEVVAGYDPMMPAYDENTMNDADLQAVVDYLLGKVQKPVAPKIDARALLENNGCIGCHSNDGSESIAPTFKGLGSRQVTIIRDNEEKTIKVDAAYLRQALLNPNKELVKGFPAIMPSADYLSDEEIDALVQYLLQQ</sequence>
<dbReference type="AlphaFoldDB" id="A0A1M6JHW5"/>
<comment type="catalytic activity">
    <reaction evidence="17">
        <text>4 Fe(II)-[cytochrome c] + O2 + 8 H(+)(in) = 4 Fe(III)-[cytochrome c] + 2 H2O + 4 H(+)(out)</text>
        <dbReference type="Rhea" id="RHEA:11436"/>
        <dbReference type="Rhea" id="RHEA-COMP:10350"/>
        <dbReference type="Rhea" id="RHEA-COMP:14399"/>
        <dbReference type="ChEBI" id="CHEBI:15377"/>
        <dbReference type="ChEBI" id="CHEBI:15378"/>
        <dbReference type="ChEBI" id="CHEBI:15379"/>
        <dbReference type="ChEBI" id="CHEBI:29033"/>
        <dbReference type="ChEBI" id="CHEBI:29034"/>
        <dbReference type="EC" id="7.1.1.9"/>
    </reaction>
</comment>
<dbReference type="InterPro" id="IPR008972">
    <property type="entry name" value="Cupredoxin"/>
</dbReference>
<keyword evidence="8" id="KW-1278">Translocase</keyword>
<comment type="subcellular location">
    <subcellularLocation>
        <location evidence="16">Cell membrane</location>
        <topology evidence="16">Multi-pass membrane protein</topology>
    </subcellularLocation>
    <subcellularLocation>
        <location evidence="1">Membrane</location>
        <topology evidence="1">Multi-pass membrane protein</topology>
    </subcellularLocation>
</comment>
<evidence type="ECO:0000256" key="15">
    <source>
        <dbReference type="PROSITE-ProRule" id="PRU00433"/>
    </source>
</evidence>
<feature type="transmembrane region" description="Helical" evidence="18">
    <location>
        <begin position="16"/>
        <end position="38"/>
    </location>
</feature>
<dbReference type="SUPFAM" id="SSF46626">
    <property type="entry name" value="Cytochrome c"/>
    <property type="match status" value="2"/>
</dbReference>
<comment type="similarity">
    <text evidence="2 16">Belongs to the cytochrome c oxidase subunit 2 family.</text>
</comment>
<keyword evidence="10 18" id="KW-1133">Transmembrane helix</keyword>
<dbReference type="Gene3D" id="1.10.287.90">
    <property type="match status" value="1"/>
</dbReference>
<feature type="domain" description="Cytochrome oxidase subunit II transmembrane region profile" evidence="20">
    <location>
        <begin position="1"/>
        <end position="90"/>
    </location>
</feature>
<keyword evidence="13 18" id="KW-0472">Membrane</keyword>
<evidence type="ECO:0000259" key="20">
    <source>
        <dbReference type="PROSITE" id="PS50999"/>
    </source>
</evidence>
<evidence type="ECO:0000256" key="1">
    <source>
        <dbReference type="ARBA" id="ARBA00004141"/>
    </source>
</evidence>
<gene>
    <name evidence="22" type="ORF">SAMN02745165_02453</name>
</gene>
<dbReference type="SUPFAM" id="SSF81464">
    <property type="entry name" value="Cytochrome c oxidase subunit II-like, transmembrane region"/>
    <property type="match status" value="1"/>
</dbReference>
<feature type="domain" description="Cytochrome c" evidence="21">
    <location>
        <begin position="306"/>
        <end position="402"/>
    </location>
</feature>
<dbReference type="EMBL" id="FQZT01000008">
    <property type="protein sequence ID" value="SHJ46222.1"/>
    <property type="molecule type" value="Genomic_DNA"/>
</dbReference>
<evidence type="ECO:0000256" key="2">
    <source>
        <dbReference type="ARBA" id="ARBA00007866"/>
    </source>
</evidence>
<dbReference type="PROSITE" id="PS00078">
    <property type="entry name" value="COX2"/>
    <property type="match status" value="1"/>
</dbReference>
<dbReference type="STRING" id="1122189.SAMN02745165_02453"/>
<keyword evidence="3 16" id="KW-0813">Transport</keyword>